<evidence type="ECO:0000313" key="2">
    <source>
        <dbReference type="Proteomes" id="UP000788426"/>
    </source>
</evidence>
<accession>A0ABS6YBT1</accession>
<gene>
    <name evidence="1" type="ORF">KZO38_04535</name>
</gene>
<dbReference type="RefSeq" id="WP_219480444.1">
    <property type="nucleotide sequence ID" value="NZ_JAHXCT010000003.1"/>
</dbReference>
<keyword evidence="2" id="KW-1185">Reference proteome</keyword>
<sequence length="81" mass="9420">MITKVEINGKERVAIVLDKTDTIDDVRRINESITEALQTILVHEESKIYMTSDALYMLTYLLQLTMPNNFDNIPLEDFNEK</sequence>
<protein>
    <submittedName>
        <fullName evidence="1">Uncharacterized protein</fullName>
    </submittedName>
</protein>
<name>A0ABS6YBT1_9BACT</name>
<organism evidence="1 2">
    <name type="scientific">Hoylesella nanceiensis</name>
    <dbReference type="NCBI Taxonomy" id="425941"/>
    <lineage>
        <taxon>Bacteria</taxon>
        <taxon>Pseudomonadati</taxon>
        <taxon>Bacteroidota</taxon>
        <taxon>Bacteroidia</taxon>
        <taxon>Bacteroidales</taxon>
        <taxon>Prevotellaceae</taxon>
        <taxon>Hoylesella</taxon>
    </lineage>
</organism>
<dbReference type="EMBL" id="JAHXCT010000003">
    <property type="protein sequence ID" value="MBW4769026.1"/>
    <property type="molecule type" value="Genomic_DNA"/>
</dbReference>
<dbReference type="Proteomes" id="UP000788426">
    <property type="component" value="Unassembled WGS sequence"/>
</dbReference>
<comment type="caution">
    <text evidence="1">The sequence shown here is derived from an EMBL/GenBank/DDBJ whole genome shotgun (WGS) entry which is preliminary data.</text>
</comment>
<proteinExistence type="predicted"/>
<reference evidence="1 2" key="1">
    <citation type="submission" date="2021-07" db="EMBL/GenBank/DDBJ databases">
        <title>Genomic diversity and antimicrobial resistance of Prevotella spp. isolated from chronic lung disease airways.</title>
        <authorList>
            <person name="Webb K.A."/>
            <person name="Olagoke O.S."/>
            <person name="Baird T."/>
            <person name="Neill J."/>
            <person name="Pham A."/>
            <person name="Wells T.J."/>
            <person name="Ramsay K.A."/>
            <person name="Bell S.C."/>
            <person name="Sarovich D.S."/>
            <person name="Price E.P."/>
        </authorList>
    </citation>
    <scope>NUCLEOTIDE SEQUENCE [LARGE SCALE GENOMIC DNA]</scope>
    <source>
        <strain evidence="1 2">SCHI0011.S.12</strain>
    </source>
</reference>
<evidence type="ECO:0000313" key="1">
    <source>
        <dbReference type="EMBL" id="MBW4769026.1"/>
    </source>
</evidence>